<dbReference type="PANTHER" id="PTHR31301">
    <property type="entry name" value="LOB DOMAIN-CONTAINING PROTEIN 4-RELATED"/>
    <property type="match status" value="1"/>
</dbReference>
<comment type="similarity">
    <text evidence="1">Belongs to the LOB domain-containing protein family.</text>
</comment>
<dbReference type="PANTHER" id="PTHR31301:SF206">
    <property type="entry name" value="LOB DOMAIN-CONTAINING PROTEIN 1"/>
    <property type="match status" value="1"/>
</dbReference>
<evidence type="ECO:0000259" key="2">
    <source>
        <dbReference type="PROSITE" id="PS50891"/>
    </source>
</evidence>
<dbReference type="Pfam" id="PF03195">
    <property type="entry name" value="LOB"/>
    <property type="match status" value="1"/>
</dbReference>
<dbReference type="InterPro" id="IPR004883">
    <property type="entry name" value="LOB"/>
</dbReference>
<evidence type="ECO:0000256" key="1">
    <source>
        <dbReference type="ARBA" id="ARBA00005474"/>
    </source>
</evidence>
<accession>A0AAD3XJZ8</accession>
<keyword evidence="4" id="KW-1185">Reference proteome</keyword>
<gene>
    <name evidence="3" type="ORF">Nepgr_008966</name>
</gene>
<dbReference type="Proteomes" id="UP001279734">
    <property type="component" value="Unassembled WGS sequence"/>
</dbReference>
<evidence type="ECO:0000313" key="4">
    <source>
        <dbReference type="Proteomes" id="UP001279734"/>
    </source>
</evidence>
<feature type="domain" description="LOB" evidence="2">
    <location>
        <begin position="30"/>
        <end position="131"/>
    </location>
</feature>
<sequence>MDYSDTIGTTATFSAASSSFSQSTPTVVVSPCAACKILRRRCAKDCVLAPYFPPSEPLKFTIAHRVFGASNIIKFLLELPECQRADAVSSLVYEANARTRDPVYGCAGAICRLQMQVSELQAQLAKARADLLNLQCQQAKLRAFVYKETSGSPQSNTCFLDHNNAGPLWT</sequence>
<comment type="caution">
    <text evidence="3">The sequence shown here is derived from an EMBL/GenBank/DDBJ whole genome shotgun (WGS) entry which is preliminary data.</text>
</comment>
<dbReference type="EMBL" id="BSYO01000007">
    <property type="protein sequence ID" value="GMH07126.1"/>
    <property type="molecule type" value="Genomic_DNA"/>
</dbReference>
<name>A0AAD3XJZ8_NEPGR</name>
<evidence type="ECO:0000313" key="3">
    <source>
        <dbReference type="EMBL" id="GMH07126.1"/>
    </source>
</evidence>
<dbReference type="AlphaFoldDB" id="A0AAD3XJZ8"/>
<proteinExistence type="inferred from homology"/>
<protein>
    <recommendedName>
        <fullName evidence="2">LOB domain-containing protein</fullName>
    </recommendedName>
</protein>
<reference evidence="3" key="1">
    <citation type="submission" date="2023-05" db="EMBL/GenBank/DDBJ databases">
        <title>Nepenthes gracilis genome sequencing.</title>
        <authorList>
            <person name="Fukushima K."/>
        </authorList>
    </citation>
    <scope>NUCLEOTIDE SEQUENCE</scope>
    <source>
        <strain evidence="3">SING2019-196</strain>
    </source>
</reference>
<dbReference type="PROSITE" id="PS50891">
    <property type="entry name" value="LOB"/>
    <property type="match status" value="1"/>
</dbReference>
<organism evidence="3 4">
    <name type="scientific">Nepenthes gracilis</name>
    <name type="common">Slender pitcher plant</name>
    <dbReference type="NCBI Taxonomy" id="150966"/>
    <lineage>
        <taxon>Eukaryota</taxon>
        <taxon>Viridiplantae</taxon>
        <taxon>Streptophyta</taxon>
        <taxon>Embryophyta</taxon>
        <taxon>Tracheophyta</taxon>
        <taxon>Spermatophyta</taxon>
        <taxon>Magnoliopsida</taxon>
        <taxon>eudicotyledons</taxon>
        <taxon>Gunneridae</taxon>
        <taxon>Pentapetalae</taxon>
        <taxon>Caryophyllales</taxon>
        <taxon>Nepenthaceae</taxon>
        <taxon>Nepenthes</taxon>
    </lineage>
</organism>